<proteinExistence type="predicted"/>
<dbReference type="PROSITE" id="PS51186">
    <property type="entry name" value="GNAT"/>
    <property type="match status" value="1"/>
</dbReference>
<protein>
    <submittedName>
        <fullName evidence="2">Spermidine N(1)-acetyltransferase</fullName>
        <ecNumber evidence="2">2.3.1.57</ecNumber>
    </submittedName>
</protein>
<dbReference type="InterPro" id="IPR000182">
    <property type="entry name" value="GNAT_dom"/>
</dbReference>
<dbReference type="PANTHER" id="PTHR43792:SF1">
    <property type="entry name" value="N-ACETYLTRANSFERASE DOMAIN-CONTAINING PROTEIN"/>
    <property type="match status" value="1"/>
</dbReference>
<gene>
    <name evidence="2" type="primary">speG</name>
    <name evidence="2" type="ORF">FF011L_39060</name>
</gene>
<dbReference type="Proteomes" id="UP000320672">
    <property type="component" value="Chromosome"/>
</dbReference>
<accession>A0A517MJQ7</accession>
<reference evidence="2 3" key="1">
    <citation type="submission" date="2019-02" db="EMBL/GenBank/DDBJ databases">
        <title>Deep-cultivation of Planctomycetes and their phenomic and genomic characterization uncovers novel biology.</title>
        <authorList>
            <person name="Wiegand S."/>
            <person name="Jogler M."/>
            <person name="Boedeker C."/>
            <person name="Pinto D."/>
            <person name="Vollmers J."/>
            <person name="Rivas-Marin E."/>
            <person name="Kohn T."/>
            <person name="Peeters S.H."/>
            <person name="Heuer A."/>
            <person name="Rast P."/>
            <person name="Oberbeckmann S."/>
            <person name="Bunk B."/>
            <person name="Jeske O."/>
            <person name="Meyerdierks A."/>
            <person name="Storesund J.E."/>
            <person name="Kallscheuer N."/>
            <person name="Luecker S."/>
            <person name="Lage O.M."/>
            <person name="Pohl T."/>
            <person name="Merkel B.J."/>
            <person name="Hornburger P."/>
            <person name="Mueller R.-W."/>
            <person name="Bruemmer F."/>
            <person name="Labrenz M."/>
            <person name="Spormann A.M."/>
            <person name="Op den Camp H."/>
            <person name="Overmann J."/>
            <person name="Amann R."/>
            <person name="Jetten M.S.M."/>
            <person name="Mascher T."/>
            <person name="Medema M.H."/>
            <person name="Devos D.P."/>
            <person name="Kaster A.-K."/>
            <person name="Ovreas L."/>
            <person name="Rohde M."/>
            <person name="Galperin M.Y."/>
            <person name="Jogler C."/>
        </authorList>
    </citation>
    <scope>NUCLEOTIDE SEQUENCE [LARGE SCALE GENOMIC DNA]</scope>
    <source>
        <strain evidence="2 3">FF011L</strain>
    </source>
</reference>
<evidence type="ECO:0000313" key="2">
    <source>
        <dbReference type="EMBL" id="QDS95119.1"/>
    </source>
</evidence>
<sequence length="186" mass="20834">MNDRLPITTERLSLRRLQPNDTAALLAVYGNEDNARFEFSPAWSAEQVNDLIYSQSDVYLGDPGVPFTLAAIENASEALVGSVQITINSVEDRQGELGFAFNPHFGGRGLATEAVNAALGYAFSAMELHRIFAGVDTRNERSWRLMERIGMRREAHFIHASLEGDEWIDDFTYAMLEDEWQATNTT</sequence>
<evidence type="ECO:0000259" key="1">
    <source>
        <dbReference type="PROSITE" id="PS51186"/>
    </source>
</evidence>
<dbReference type="AlphaFoldDB" id="A0A517MJQ7"/>
<dbReference type="EMBL" id="CP036262">
    <property type="protein sequence ID" value="QDS95119.1"/>
    <property type="molecule type" value="Genomic_DNA"/>
</dbReference>
<dbReference type="GO" id="GO:0004145">
    <property type="term" value="F:diamine N-acetyltransferase activity"/>
    <property type="evidence" value="ECO:0007669"/>
    <property type="project" value="UniProtKB-EC"/>
</dbReference>
<dbReference type="Pfam" id="PF13302">
    <property type="entry name" value="Acetyltransf_3"/>
    <property type="match status" value="1"/>
</dbReference>
<keyword evidence="2" id="KW-0012">Acyltransferase</keyword>
<dbReference type="EC" id="2.3.1.57" evidence="2"/>
<dbReference type="PANTHER" id="PTHR43792">
    <property type="entry name" value="GNAT FAMILY, PUTATIVE (AFU_ORTHOLOGUE AFUA_3G00765)-RELATED-RELATED"/>
    <property type="match status" value="1"/>
</dbReference>
<organism evidence="2 3">
    <name type="scientific">Roseimaritima multifibrata</name>
    <dbReference type="NCBI Taxonomy" id="1930274"/>
    <lineage>
        <taxon>Bacteria</taxon>
        <taxon>Pseudomonadati</taxon>
        <taxon>Planctomycetota</taxon>
        <taxon>Planctomycetia</taxon>
        <taxon>Pirellulales</taxon>
        <taxon>Pirellulaceae</taxon>
        <taxon>Roseimaritima</taxon>
    </lineage>
</organism>
<dbReference type="InterPro" id="IPR051531">
    <property type="entry name" value="N-acetyltransferase"/>
</dbReference>
<name>A0A517MJQ7_9BACT</name>
<keyword evidence="3" id="KW-1185">Reference proteome</keyword>
<dbReference type="RefSeq" id="WP_218932720.1">
    <property type="nucleotide sequence ID" value="NZ_CP036262.1"/>
</dbReference>
<feature type="domain" description="N-acetyltransferase" evidence="1">
    <location>
        <begin position="12"/>
        <end position="178"/>
    </location>
</feature>
<dbReference type="InterPro" id="IPR016181">
    <property type="entry name" value="Acyl_CoA_acyltransferase"/>
</dbReference>
<dbReference type="SUPFAM" id="SSF55729">
    <property type="entry name" value="Acyl-CoA N-acyltransferases (Nat)"/>
    <property type="match status" value="1"/>
</dbReference>
<dbReference type="Gene3D" id="3.40.630.30">
    <property type="match status" value="1"/>
</dbReference>
<keyword evidence="2" id="KW-0808">Transferase</keyword>
<dbReference type="KEGG" id="rml:FF011L_39060"/>
<evidence type="ECO:0000313" key="3">
    <source>
        <dbReference type="Proteomes" id="UP000320672"/>
    </source>
</evidence>